<dbReference type="GO" id="GO:0055085">
    <property type="term" value="P:transmembrane transport"/>
    <property type="evidence" value="ECO:0007669"/>
    <property type="project" value="UniProtKB-ARBA"/>
</dbReference>
<dbReference type="InterPro" id="IPR050319">
    <property type="entry name" value="ABC_transp_ATP-bind"/>
</dbReference>
<dbReference type="InterPro" id="IPR003439">
    <property type="entry name" value="ABC_transporter-like_ATP-bd"/>
</dbReference>
<dbReference type="Pfam" id="PF00005">
    <property type="entry name" value="ABC_tran"/>
    <property type="match status" value="1"/>
</dbReference>
<comment type="caution">
    <text evidence="6">The sequence shown here is derived from an EMBL/GenBank/DDBJ whole genome shotgun (WGS) entry which is preliminary data.</text>
</comment>
<evidence type="ECO:0000313" key="7">
    <source>
        <dbReference type="Proteomes" id="UP000186040"/>
    </source>
</evidence>
<gene>
    <name evidence="6" type="ORF">BJP25_04980</name>
</gene>
<organism evidence="6 7">
    <name type="scientific">Actinokineospora bangkokensis</name>
    <dbReference type="NCBI Taxonomy" id="1193682"/>
    <lineage>
        <taxon>Bacteria</taxon>
        <taxon>Bacillati</taxon>
        <taxon>Actinomycetota</taxon>
        <taxon>Actinomycetes</taxon>
        <taxon>Pseudonocardiales</taxon>
        <taxon>Pseudonocardiaceae</taxon>
        <taxon>Actinokineospora</taxon>
    </lineage>
</organism>
<feature type="compositionally biased region" description="Basic and acidic residues" evidence="4">
    <location>
        <begin position="273"/>
        <end position="285"/>
    </location>
</feature>
<feature type="domain" description="ABC transporter" evidence="5">
    <location>
        <begin position="30"/>
        <end position="268"/>
    </location>
</feature>
<evidence type="ECO:0000313" key="6">
    <source>
        <dbReference type="EMBL" id="OLR89445.1"/>
    </source>
</evidence>
<reference evidence="6 7" key="1">
    <citation type="submission" date="2016-10" db="EMBL/GenBank/DDBJ databases">
        <title>The Draft Genome Sequence of Actinokineospora bangkokensis 44EHWT reveals the biosynthetic pathway of antifungal compounds Thailandins with unusual extender unit butylmalonyl-CoA.</title>
        <authorList>
            <person name="Greule A."/>
            <person name="Intra B."/>
            <person name="Flemming S."/>
            <person name="Rommel M.G."/>
            <person name="Panbangred W."/>
            <person name="Bechthold A."/>
        </authorList>
    </citation>
    <scope>NUCLEOTIDE SEQUENCE [LARGE SCALE GENOMIC DNA]</scope>
    <source>
        <strain evidence="6 7">44EHW</strain>
    </source>
</reference>
<dbReference type="RefSeq" id="WP_075978628.1">
    <property type="nucleotide sequence ID" value="NZ_MKQR01000032.1"/>
</dbReference>
<evidence type="ECO:0000256" key="2">
    <source>
        <dbReference type="ARBA" id="ARBA00022741"/>
    </source>
</evidence>
<keyword evidence="1" id="KW-0813">Transport</keyword>
<dbReference type="SUPFAM" id="SSF52540">
    <property type="entry name" value="P-loop containing nucleoside triphosphate hydrolases"/>
    <property type="match status" value="1"/>
</dbReference>
<dbReference type="GO" id="GO:0015833">
    <property type="term" value="P:peptide transport"/>
    <property type="evidence" value="ECO:0007669"/>
    <property type="project" value="InterPro"/>
</dbReference>
<dbReference type="GO" id="GO:0016887">
    <property type="term" value="F:ATP hydrolysis activity"/>
    <property type="evidence" value="ECO:0007669"/>
    <property type="project" value="InterPro"/>
</dbReference>
<dbReference type="InterPro" id="IPR017871">
    <property type="entry name" value="ABC_transporter-like_CS"/>
</dbReference>
<evidence type="ECO:0000259" key="5">
    <source>
        <dbReference type="PROSITE" id="PS50893"/>
    </source>
</evidence>
<dbReference type="PROSITE" id="PS50893">
    <property type="entry name" value="ABC_TRANSPORTER_2"/>
    <property type="match status" value="1"/>
</dbReference>
<dbReference type="AlphaFoldDB" id="A0A1Q9LBR4"/>
<dbReference type="STRING" id="1193682.BJP25_04980"/>
<dbReference type="GO" id="GO:0005524">
    <property type="term" value="F:ATP binding"/>
    <property type="evidence" value="ECO:0007669"/>
    <property type="project" value="UniProtKB-KW"/>
</dbReference>
<proteinExistence type="predicted"/>
<sequence length="338" mass="36653">MTTASARPVAADGDVVLAATGLTKHFPVRRGLREVLARTRRAVRAVDGVDLELRRGRVTAMVGESGSGKSTIARLLAQLYPHTSGRISLHGEEVSVRGGRAFRRYCAKVQMVFQDPFASLNPVHTIRYHLTRALTVHGRMGPGALEELLTRVQLTPPSRYLDKFPHELSGGQRQRVAIARALAADPEALLADEPVSMLDVSIRLGVLNLLHDLRTRLDLAILYITHDIASARYFADEVMVMYAGQVVEGGGGEAVTQRPAHPYTQLLVDSAPDPDRLGEAKDGGRGEPPSLISPPPGCRFAPRCPHVMARCTAEQPPKLAVDDDGHWAACWLHAGEAS</sequence>
<dbReference type="SMART" id="SM00382">
    <property type="entry name" value="AAA"/>
    <property type="match status" value="1"/>
</dbReference>
<evidence type="ECO:0000256" key="3">
    <source>
        <dbReference type="ARBA" id="ARBA00022840"/>
    </source>
</evidence>
<dbReference type="PANTHER" id="PTHR43776:SF8">
    <property type="entry name" value="ABC TRANSPORTER, ATP-BINDING PROTEIN"/>
    <property type="match status" value="1"/>
</dbReference>
<keyword evidence="7" id="KW-1185">Reference proteome</keyword>
<protein>
    <submittedName>
        <fullName evidence="6">Dipeptide/oligopeptide/nickel ABC transporter ATP-binding protein</fullName>
    </submittedName>
</protein>
<dbReference type="PANTHER" id="PTHR43776">
    <property type="entry name" value="TRANSPORT ATP-BINDING PROTEIN"/>
    <property type="match status" value="1"/>
</dbReference>
<dbReference type="PROSITE" id="PS00211">
    <property type="entry name" value="ABC_TRANSPORTER_1"/>
    <property type="match status" value="1"/>
</dbReference>
<dbReference type="InterPro" id="IPR027417">
    <property type="entry name" value="P-loop_NTPase"/>
</dbReference>
<feature type="region of interest" description="Disordered" evidence="4">
    <location>
        <begin position="267"/>
        <end position="297"/>
    </location>
</feature>
<keyword evidence="3 6" id="KW-0067">ATP-binding</keyword>
<dbReference type="EMBL" id="MKQR01000032">
    <property type="protein sequence ID" value="OLR89445.1"/>
    <property type="molecule type" value="Genomic_DNA"/>
</dbReference>
<dbReference type="InterPro" id="IPR003593">
    <property type="entry name" value="AAA+_ATPase"/>
</dbReference>
<dbReference type="Pfam" id="PF08352">
    <property type="entry name" value="oligo_HPY"/>
    <property type="match status" value="1"/>
</dbReference>
<dbReference type="Gene3D" id="3.40.50.300">
    <property type="entry name" value="P-loop containing nucleotide triphosphate hydrolases"/>
    <property type="match status" value="1"/>
</dbReference>
<dbReference type="InterPro" id="IPR013563">
    <property type="entry name" value="Oligopep_ABC_C"/>
</dbReference>
<dbReference type="OrthoDB" id="5170605at2"/>
<name>A0A1Q9LBR4_9PSEU</name>
<evidence type="ECO:0000256" key="4">
    <source>
        <dbReference type="SAM" id="MobiDB-lite"/>
    </source>
</evidence>
<keyword evidence="2" id="KW-0547">Nucleotide-binding</keyword>
<dbReference type="Proteomes" id="UP000186040">
    <property type="component" value="Unassembled WGS sequence"/>
</dbReference>
<accession>A0A1Q9LBR4</accession>
<dbReference type="CDD" id="cd03257">
    <property type="entry name" value="ABC_NikE_OppD_transporters"/>
    <property type="match status" value="1"/>
</dbReference>
<dbReference type="NCBIfam" id="TIGR01727">
    <property type="entry name" value="oligo_HPY"/>
    <property type="match status" value="1"/>
</dbReference>
<evidence type="ECO:0000256" key="1">
    <source>
        <dbReference type="ARBA" id="ARBA00022448"/>
    </source>
</evidence>